<reference evidence="1" key="1">
    <citation type="journal article" date="2012" name="Nature">
        <title>The oyster genome reveals stress adaptation and complexity of shell formation.</title>
        <authorList>
            <person name="Zhang G."/>
            <person name="Fang X."/>
            <person name="Guo X."/>
            <person name="Li L."/>
            <person name="Luo R."/>
            <person name="Xu F."/>
            <person name="Yang P."/>
            <person name="Zhang L."/>
            <person name="Wang X."/>
            <person name="Qi H."/>
            <person name="Xiong Z."/>
            <person name="Que H."/>
            <person name="Xie Y."/>
            <person name="Holland P.W."/>
            <person name="Paps J."/>
            <person name="Zhu Y."/>
            <person name="Wu F."/>
            <person name="Chen Y."/>
            <person name="Wang J."/>
            <person name="Peng C."/>
            <person name="Meng J."/>
            <person name="Yang L."/>
            <person name="Liu J."/>
            <person name="Wen B."/>
            <person name="Zhang N."/>
            <person name="Huang Z."/>
            <person name="Zhu Q."/>
            <person name="Feng Y."/>
            <person name="Mount A."/>
            <person name="Hedgecock D."/>
            <person name="Xu Z."/>
            <person name="Liu Y."/>
            <person name="Domazet-Loso T."/>
            <person name="Du Y."/>
            <person name="Sun X."/>
            <person name="Zhang S."/>
            <person name="Liu B."/>
            <person name="Cheng P."/>
            <person name="Jiang X."/>
            <person name="Li J."/>
            <person name="Fan D."/>
            <person name="Wang W."/>
            <person name="Fu W."/>
            <person name="Wang T."/>
            <person name="Wang B."/>
            <person name="Zhang J."/>
            <person name="Peng Z."/>
            <person name="Li Y."/>
            <person name="Li N."/>
            <person name="Wang J."/>
            <person name="Chen M."/>
            <person name="He Y."/>
            <person name="Tan F."/>
            <person name="Song X."/>
            <person name="Zheng Q."/>
            <person name="Huang R."/>
            <person name="Yang H."/>
            <person name="Du X."/>
            <person name="Chen L."/>
            <person name="Yang M."/>
            <person name="Gaffney P.M."/>
            <person name="Wang S."/>
            <person name="Luo L."/>
            <person name="She Z."/>
            <person name="Ming Y."/>
            <person name="Huang W."/>
            <person name="Zhang S."/>
            <person name="Huang B."/>
            <person name="Zhang Y."/>
            <person name="Qu T."/>
            <person name="Ni P."/>
            <person name="Miao G."/>
            <person name="Wang J."/>
            <person name="Wang Q."/>
            <person name="Steinberg C.E."/>
            <person name="Wang H."/>
            <person name="Li N."/>
            <person name="Qian L."/>
            <person name="Zhang G."/>
            <person name="Li Y."/>
            <person name="Yang H."/>
            <person name="Liu X."/>
            <person name="Wang J."/>
            <person name="Yin Y."/>
            <person name="Wang J."/>
        </authorList>
    </citation>
    <scope>NUCLEOTIDE SEQUENCE [LARGE SCALE GENOMIC DNA]</scope>
    <source>
        <strain evidence="1">05x7-T-G4-1.051#20</strain>
    </source>
</reference>
<dbReference type="InParanoid" id="K1R5J2"/>
<protein>
    <submittedName>
        <fullName evidence="1">Uncharacterized protein</fullName>
    </submittedName>
</protein>
<name>K1R5J2_MAGGI</name>
<dbReference type="HOGENOM" id="CLU_1994825_0_0_1"/>
<evidence type="ECO:0000313" key="1">
    <source>
        <dbReference type="EMBL" id="EKC36475.1"/>
    </source>
</evidence>
<gene>
    <name evidence="1" type="ORF">CGI_10027010</name>
</gene>
<accession>K1R5J2</accession>
<proteinExistence type="predicted"/>
<organism evidence="1">
    <name type="scientific">Magallana gigas</name>
    <name type="common">Pacific oyster</name>
    <name type="synonym">Crassostrea gigas</name>
    <dbReference type="NCBI Taxonomy" id="29159"/>
    <lineage>
        <taxon>Eukaryota</taxon>
        <taxon>Metazoa</taxon>
        <taxon>Spiralia</taxon>
        <taxon>Lophotrochozoa</taxon>
        <taxon>Mollusca</taxon>
        <taxon>Bivalvia</taxon>
        <taxon>Autobranchia</taxon>
        <taxon>Pteriomorphia</taxon>
        <taxon>Ostreida</taxon>
        <taxon>Ostreoidea</taxon>
        <taxon>Ostreidae</taxon>
        <taxon>Magallana</taxon>
    </lineage>
</organism>
<sequence>MNFHEDFVDDILKEAVFEKNRHKYTMRRVYMVRLHLKKKMSLTAAVLPKQLRTCVMHSITLSLTRTTTVMPNGNMEEERRTNVCFSENVTPGDVDMEALISDILSEILLHFKTQRHRQCHGNYSV</sequence>
<dbReference type="EMBL" id="JH816387">
    <property type="protein sequence ID" value="EKC36475.1"/>
    <property type="molecule type" value="Genomic_DNA"/>
</dbReference>
<dbReference type="AlphaFoldDB" id="K1R5J2"/>